<feature type="domain" description="D-isomer specific 2-hydroxyacid dehydrogenase catalytic" evidence="5">
    <location>
        <begin position="19"/>
        <end position="303"/>
    </location>
</feature>
<proteinExistence type="inferred from homology"/>
<accession>A0A1S2LYD8</accession>
<keyword evidence="2 4" id="KW-0560">Oxidoreductase</keyword>
<dbReference type="Gene3D" id="3.40.50.720">
    <property type="entry name" value="NAD(P)-binding Rossmann-like Domain"/>
    <property type="match status" value="2"/>
</dbReference>
<dbReference type="SUPFAM" id="SSF52283">
    <property type="entry name" value="Formate/glycerate dehydrogenase catalytic domain-like"/>
    <property type="match status" value="1"/>
</dbReference>
<reference evidence="7 8" key="1">
    <citation type="submission" date="2016-10" db="EMBL/GenBank/DDBJ databases">
        <title>Draft genome sequences of four alkaliphilic bacteria belonging to the Anaerobacillus genus.</title>
        <authorList>
            <person name="Bassil N.M."/>
            <person name="Lloyd J.R."/>
        </authorList>
    </citation>
    <scope>NUCLEOTIDE SEQUENCE [LARGE SCALE GENOMIC DNA]</scope>
    <source>
        <strain evidence="7 8">DSM 18345</strain>
    </source>
</reference>
<name>A0A1S2LYD8_9BACI</name>
<evidence type="ECO:0000259" key="5">
    <source>
        <dbReference type="Pfam" id="PF00389"/>
    </source>
</evidence>
<feature type="domain" description="D-isomer specific 2-hydroxyacid dehydrogenase NAD-binding" evidence="6">
    <location>
        <begin position="104"/>
        <end position="277"/>
    </location>
</feature>
<keyword evidence="8" id="KW-1185">Reference proteome</keyword>
<dbReference type="CDD" id="cd05300">
    <property type="entry name" value="2-Hacid_dh_1"/>
    <property type="match status" value="1"/>
</dbReference>
<protein>
    <submittedName>
        <fullName evidence="7">D-2-hydroxyacid dehydrogenase</fullName>
    </submittedName>
</protein>
<dbReference type="RefSeq" id="WP_071307976.1">
    <property type="nucleotide sequence ID" value="NZ_MLQR01000001.1"/>
</dbReference>
<evidence type="ECO:0000313" key="8">
    <source>
        <dbReference type="Proteomes" id="UP000179524"/>
    </source>
</evidence>
<dbReference type="GO" id="GO:0016616">
    <property type="term" value="F:oxidoreductase activity, acting on the CH-OH group of donors, NAD or NADP as acceptor"/>
    <property type="evidence" value="ECO:0007669"/>
    <property type="project" value="InterPro"/>
</dbReference>
<dbReference type="FunFam" id="3.40.50.720:FF:000363">
    <property type="entry name" value="D-isomer specific 2-hydroxyacid dehydrogenase"/>
    <property type="match status" value="1"/>
</dbReference>
<dbReference type="InterPro" id="IPR006139">
    <property type="entry name" value="D-isomer_2_OHA_DH_cat_dom"/>
</dbReference>
<evidence type="ECO:0000256" key="2">
    <source>
        <dbReference type="ARBA" id="ARBA00023002"/>
    </source>
</evidence>
<dbReference type="Pfam" id="PF00389">
    <property type="entry name" value="2-Hacid_dh"/>
    <property type="match status" value="1"/>
</dbReference>
<dbReference type="InterPro" id="IPR006140">
    <property type="entry name" value="D-isomer_DH_NAD-bd"/>
</dbReference>
<sequence>MKVVSSANLKTRLKEKLVSTYPEVSFYFYKNIDEGLTELLDADVLITYGEDLTDEIIKKVNSLKWIMVISAGLDMMPFQAIKEKGILVTNARGIHKIPMAEYTIGMMLQVARQTKQLIQNEQDHTWDRRIPMVELNQKTLGILGAGSIGAEIAKYAQVFNMRTIGFNRSGKKVDGFNEIVTIDNLEKLIKESDFIVSVLPSTSMTNGLLNKKLFDLMEDVIFVNIGRGKNVVEKDLISALNQGKVTHAVLDVFVEEPLPKSHPFWDMENVTVTPHLSGISSQYQPRALEIFEENLKLFLKGEKNYLNKINFDRGY</sequence>
<dbReference type="AlphaFoldDB" id="A0A1S2LYD8"/>
<comment type="similarity">
    <text evidence="1 4">Belongs to the D-isomer specific 2-hydroxyacid dehydrogenase family.</text>
</comment>
<evidence type="ECO:0000256" key="4">
    <source>
        <dbReference type="RuleBase" id="RU003719"/>
    </source>
</evidence>
<evidence type="ECO:0000256" key="1">
    <source>
        <dbReference type="ARBA" id="ARBA00005854"/>
    </source>
</evidence>
<dbReference type="PANTHER" id="PTHR43333:SF1">
    <property type="entry name" value="D-ISOMER SPECIFIC 2-HYDROXYACID DEHYDROGENASE NAD-BINDING DOMAIN-CONTAINING PROTEIN"/>
    <property type="match status" value="1"/>
</dbReference>
<evidence type="ECO:0000256" key="3">
    <source>
        <dbReference type="ARBA" id="ARBA00023027"/>
    </source>
</evidence>
<evidence type="ECO:0000313" key="7">
    <source>
        <dbReference type="EMBL" id="OIJ17250.1"/>
    </source>
</evidence>
<gene>
    <name evidence="7" type="ORF">BKP37_01745</name>
</gene>
<dbReference type="PANTHER" id="PTHR43333">
    <property type="entry name" value="2-HACID_DH_C DOMAIN-CONTAINING PROTEIN"/>
    <property type="match status" value="1"/>
</dbReference>
<dbReference type="OrthoDB" id="9805416at2"/>
<keyword evidence="3" id="KW-0520">NAD</keyword>
<dbReference type="InterPro" id="IPR029752">
    <property type="entry name" value="D-isomer_DH_CS1"/>
</dbReference>
<dbReference type="Proteomes" id="UP000179524">
    <property type="component" value="Unassembled WGS sequence"/>
</dbReference>
<dbReference type="Pfam" id="PF02826">
    <property type="entry name" value="2-Hacid_dh_C"/>
    <property type="match status" value="1"/>
</dbReference>
<evidence type="ECO:0000259" key="6">
    <source>
        <dbReference type="Pfam" id="PF02826"/>
    </source>
</evidence>
<dbReference type="SUPFAM" id="SSF51735">
    <property type="entry name" value="NAD(P)-binding Rossmann-fold domains"/>
    <property type="match status" value="1"/>
</dbReference>
<comment type="caution">
    <text evidence="7">The sequence shown here is derived from an EMBL/GenBank/DDBJ whole genome shotgun (WGS) entry which is preliminary data.</text>
</comment>
<dbReference type="PROSITE" id="PS00065">
    <property type="entry name" value="D_2_HYDROXYACID_DH_1"/>
    <property type="match status" value="1"/>
</dbReference>
<dbReference type="EMBL" id="MLQR01000001">
    <property type="protein sequence ID" value="OIJ17250.1"/>
    <property type="molecule type" value="Genomic_DNA"/>
</dbReference>
<organism evidence="7 8">
    <name type="scientific">Anaerobacillus alkalilacustris</name>
    <dbReference type="NCBI Taxonomy" id="393763"/>
    <lineage>
        <taxon>Bacteria</taxon>
        <taxon>Bacillati</taxon>
        <taxon>Bacillota</taxon>
        <taxon>Bacilli</taxon>
        <taxon>Bacillales</taxon>
        <taxon>Bacillaceae</taxon>
        <taxon>Anaerobacillus</taxon>
    </lineage>
</organism>
<dbReference type="InterPro" id="IPR036291">
    <property type="entry name" value="NAD(P)-bd_dom_sf"/>
</dbReference>
<dbReference type="GO" id="GO:0051287">
    <property type="term" value="F:NAD binding"/>
    <property type="evidence" value="ECO:0007669"/>
    <property type="project" value="InterPro"/>
</dbReference>